<reference evidence="2 3" key="1">
    <citation type="submission" date="2022-06" db="EMBL/GenBank/DDBJ databases">
        <title>Actinoplanes abujensis sp. nov., isolated from Nigerian arid soil.</title>
        <authorList>
            <person name="Ding P."/>
        </authorList>
    </citation>
    <scope>NUCLEOTIDE SEQUENCE [LARGE SCALE GENOMIC DNA]</scope>
    <source>
        <strain evidence="3">TRM88002</strain>
    </source>
</reference>
<protein>
    <submittedName>
        <fullName evidence="2">Uncharacterized protein</fullName>
    </submittedName>
</protein>
<keyword evidence="3" id="KW-1185">Reference proteome</keyword>
<dbReference type="EMBL" id="JAMQOL010000042">
    <property type="protein sequence ID" value="MCM4081783.1"/>
    <property type="molecule type" value="Genomic_DNA"/>
</dbReference>
<evidence type="ECO:0000313" key="2">
    <source>
        <dbReference type="EMBL" id="MCM4081783.1"/>
    </source>
</evidence>
<feature type="region of interest" description="Disordered" evidence="1">
    <location>
        <begin position="252"/>
        <end position="281"/>
    </location>
</feature>
<dbReference type="Proteomes" id="UP001523216">
    <property type="component" value="Unassembled WGS sequence"/>
</dbReference>
<proteinExistence type="predicted"/>
<sequence>MTESGVERTLRAAYRLPVPPTGVSTPLPPPIQGAERRSENRARRTGIRWGLRVLAVSGLAGAAWLLTGSAAHAADRADGPDGSLLGSLVGADATSPVTGLLQAAVQPLERTEPAHHEQHLVSDILDVPRQVLTRPVTDDDVVPEPSVATVDVSDVDKDQDEVAAPLRLTGEAAPDQRLTPATDPVADVELPAEQEELPGEPQPAPLPQEAEQTAEPSRKPLHQVLPAPVAGRPAVAPVKHGKAFSVPSAHRQHHHTAHAVTAQPATEPEENTPGGDAPAAPLRLHLGEVSGIPASGPGVPTEGGSAAFLPAAIANSTTARHVPAIAPDVEVRRYDAEAPTVSPD</sequence>
<feature type="compositionally biased region" description="Basic and acidic residues" evidence="1">
    <location>
        <begin position="1"/>
        <end position="10"/>
    </location>
</feature>
<evidence type="ECO:0000313" key="3">
    <source>
        <dbReference type="Proteomes" id="UP001523216"/>
    </source>
</evidence>
<gene>
    <name evidence="2" type="ORF">LXN57_29845</name>
</gene>
<organism evidence="2 3">
    <name type="scientific">Paractinoplanes hotanensis</name>
    <dbReference type="NCBI Taxonomy" id="2906497"/>
    <lineage>
        <taxon>Bacteria</taxon>
        <taxon>Bacillati</taxon>
        <taxon>Actinomycetota</taxon>
        <taxon>Actinomycetes</taxon>
        <taxon>Micromonosporales</taxon>
        <taxon>Micromonosporaceae</taxon>
        <taxon>Paractinoplanes</taxon>
    </lineage>
</organism>
<name>A0ABT0Y8E8_9ACTN</name>
<accession>A0ABT0Y8E8</accession>
<feature type="region of interest" description="Disordered" evidence="1">
    <location>
        <begin position="193"/>
        <end position="217"/>
    </location>
</feature>
<dbReference type="RefSeq" id="WP_251801528.1">
    <property type="nucleotide sequence ID" value="NZ_JAMQOL010000042.1"/>
</dbReference>
<evidence type="ECO:0000256" key="1">
    <source>
        <dbReference type="SAM" id="MobiDB-lite"/>
    </source>
</evidence>
<comment type="caution">
    <text evidence="2">The sequence shown here is derived from an EMBL/GenBank/DDBJ whole genome shotgun (WGS) entry which is preliminary data.</text>
</comment>
<feature type="region of interest" description="Disordered" evidence="1">
    <location>
        <begin position="1"/>
        <end position="42"/>
    </location>
</feature>